<dbReference type="Proteomes" id="UP001209540">
    <property type="component" value="Unassembled WGS sequence"/>
</dbReference>
<keyword evidence="4" id="KW-1185">Reference proteome</keyword>
<dbReference type="AlphaFoldDB" id="A0AAD5K830"/>
<evidence type="ECO:0000256" key="1">
    <source>
        <dbReference type="SAM" id="MobiDB-lite"/>
    </source>
</evidence>
<feature type="compositionally biased region" description="Low complexity" evidence="1">
    <location>
        <begin position="169"/>
        <end position="191"/>
    </location>
</feature>
<proteinExistence type="predicted"/>
<reference evidence="3" key="1">
    <citation type="journal article" date="2022" name="IScience">
        <title>Evolution of zygomycete secretomes and the origins of terrestrial fungal ecologies.</title>
        <authorList>
            <person name="Chang Y."/>
            <person name="Wang Y."/>
            <person name="Mondo S."/>
            <person name="Ahrendt S."/>
            <person name="Andreopoulos W."/>
            <person name="Barry K."/>
            <person name="Beard J."/>
            <person name="Benny G.L."/>
            <person name="Blankenship S."/>
            <person name="Bonito G."/>
            <person name="Cuomo C."/>
            <person name="Desiro A."/>
            <person name="Gervers K.A."/>
            <person name="Hundley H."/>
            <person name="Kuo A."/>
            <person name="LaButti K."/>
            <person name="Lang B.F."/>
            <person name="Lipzen A."/>
            <person name="O'Donnell K."/>
            <person name="Pangilinan J."/>
            <person name="Reynolds N."/>
            <person name="Sandor L."/>
            <person name="Smith M.E."/>
            <person name="Tsang A."/>
            <person name="Grigoriev I.V."/>
            <person name="Stajich J.E."/>
            <person name="Spatafora J.W."/>
        </authorList>
    </citation>
    <scope>NUCLEOTIDE SEQUENCE</scope>
    <source>
        <strain evidence="3">RSA 2281</strain>
    </source>
</reference>
<feature type="region of interest" description="Disordered" evidence="1">
    <location>
        <begin position="122"/>
        <end position="223"/>
    </location>
</feature>
<feature type="compositionally biased region" description="Low complexity" evidence="1">
    <location>
        <begin position="122"/>
        <end position="137"/>
    </location>
</feature>
<dbReference type="EMBL" id="JAIXMP010000005">
    <property type="protein sequence ID" value="KAI9273120.1"/>
    <property type="molecule type" value="Genomic_DNA"/>
</dbReference>
<feature type="compositionally biased region" description="Low complexity" evidence="1">
    <location>
        <begin position="417"/>
        <end position="434"/>
    </location>
</feature>
<reference evidence="3" key="2">
    <citation type="submission" date="2023-02" db="EMBL/GenBank/DDBJ databases">
        <authorList>
            <consortium name="DOE Joint Genome Institute"/>
            <person name="Mondo S.J."/>
            <person name="Chang Y."/>
            <person name="Wang Y."/>
            <person name="Ahrendt S."/>
            <person name="Andreopoulos W."/>
            <person name="Barry K."/>
            <person name="Beard J."/>
            <person name="Benny G.L."/>
            <person name="Blankenship S."/>
            <person name="Bonito G."/>
            <person name="Cuomo C."/>
            <person name="Desiro A."/>
            <person name="Gervers K.A."/>
            <person name="Hundley H."/>
            <person name="Kuo A."/>
            <person name="LaButti K."/>
            <person name="Lang B.F."/>
            <person name="Lipzen A."/>
            <person name="O'Donnell K."/>
            <person name="Pangilinan J."/>
            <person name="Reynolds N."/>
            <person name="Sandor L."/>
            <person name="Smith M.W."/>
            <person name="Tsang A."/>
            <person name="Grigoriev I.V."/>
            <person name="Stajich J.E."/>
            <person name="Spatafora J.W."/>
        </authorList>
    </citation>
    <scope>NUCLEOTIDE SEQUENCE</scope>
    <source>
        <strain evidence="3">RSA 2281</strain>
    </source>
</reference>
<keyword evidence="2" id="KW-0812">Transmembrane</keyword>
<feature type="region of interest" description="Disordered" evidence="1">
    <location>
        <begin position="411"/>
        <end position="445"/>
    </location>
</feature>
<gene>
    <name evidence="3" type="ORF">BDA99DRAFT_500112</name>
</gene>
<protein>
    <submittedName>
        <fullName evidence="3">Uncharacterized protein</fullName>
    </submittedName>
</protein>
<evidence type="ECO:0000313" key="3">
    <source>
        <dbReference type="EMBL" id="KAI9273120.1"/>
    </source>
</evidence>
<feature type="compositionally biased region" description="Basic and acidic residues" evidence="1">
    <location>
        <begin position="435"/>
        <end position="445"/>
    </location>
</feature>
<evidence type="ECO:0000256" key="2">
    <source>
        <dbReference type="SAM" id="Phobius"/>
    </source>
</evidence>
<accession>A0AAD5K830</accession>
<sequence length="445" mass="49750">MASIFFDDYHFPSELYNRDANDFSTPIRTLLDYTPHILQNLPKENKDQEPIQPTKDRSFEFMNEHVSKKNQKTHNNNNNNNNRSNTNENNNKSNNSNYINYAAGFAKFLAECCVEYAALSAKHPSNKTPSPNKNNNTHQEKPKQQATCTSSSYSWSQRQQRTKEEPSHTSSTFPFTSFRTTTANDTNNNNTNKKEEDEQDEKKVNESTNEEKDQVDKTTSDTSANTAMKSAAAIGALTFSLYSTYQASVGYGDITLQNQLELLLEHVEANLRSTQIWLEERVKMDDPVPELIVSDMKRLRQLVDCLYRLDSRREKKIETAGWSVGLVGGLSALGGIAFGSATILTGGAAAAVGAVLVAVASRGSKKSIENIRILVEGQVHQVLNELRTDQKLRNEMLQSMATKSEQEAFEFIPSDASASSNTSQKETSSSSIPSRMHDINKEYAL</sequence>
<evidence type="ECO:0000313" key="4">
    <source>
        <dbReference type="Proteomes" id="UP001209540"/>
    </source>
</evidence>
<keyword evidence="2" id="KW-0472">Membrane</keyword>
<feature type="region of interest" description="Disordered" evidence="1">
    <location>
        <begin position="68"/>
        <end position="93"/>
    </location>
</feature>
<comment type="caution">
    <text evidence="3">The sequence shown here is derived from an EMBL/GenBank/DDBJ whole genome shotgun (WGS) entry which is preliminary data.</text>
</comment>
<feature type="compositionally biased region" description="Low complexity" evidence="1">
    <location>
        <begin position="73"/>
        <end position="93"/>
    </location>
</feature>
<name>A0AAD5K830_9FUNG</name>
<feature type="compositionally biased region" description="Low complexity" evidence="1">
    <location>
        <begin position="150"/>
        <end position="159"/>
    </location>
</feature>
<keyword evidence="2" id="KW-1133">Transmembrane helix</keyword>
<feature type="compositionally biased region" description="Basic and acidic residues" evidence="1">
    <location>
        <begin position="192"/>
        <end position="219"/>
    </location>
</feature>
<feature type="transmembrane region" description="Helical" evidence="2">
    <location>
        <begin position="343"/>
        <end position="361"/>
    </location>
</feature>
<organism evidence="3 4">
    <name type="scientific">Phascolomyces articulosus</name>
    <dbReference type="NCBI Taxonomy" id="60185"/>
    <lineage>
        <taxon>Eukaryota</taxon>
        <taxon>Fungi</taxon>
        <taxon>Fungi incertae sedis</taxon>
        <taxon>Mucoromycota</taxon>
        <taxon>Mucoromycotina</taxon>
        <taxon>Mucoromycetes</taxon>
        <taxon>Mucorales</taxon>
        <taxon>Lichtheimiaceae</taxon>
        <taxon>Phascolomyces</taxon>
    </lineage>
</organism>